<evidence type="ECO:0000313" key="3">
    <source>
        <dbReference type="Proteomes" id="UP001231362"/>
    </source>
</evidence>
<reference evidence="2 3" key="1">
    <citation type="submission" date="2023-07" db="EMBL/GenBank/DDBJ databases">
        <title>Genomic Encyclopedia of Type Strains, Phase IV (KMG-IV): sequencing the most valuable type-strain genomes for metagenomic binning, comparative biology and taxonomic classification.</title>
        <authorList>
            <person name="Goeker M."/>
        </authorList>
    </citation>
    <scope>NUCLEOTIDE SEQUENCE [LARGE SCALE GENOMIC DNA]</scope>
    <source>
        <strain evidence="2 3">DSM 23948</strain>
    </source>
</reference>
<feature type="transmembrane region" description="Helical" evidence="1">
    <location>
        <begin position="45"/>
        <end position="66"/>
    </location>
</feature>
<proteinExistence type="predicted"/>
<name>A0ABT9V6H9_9BACL</name>
<dbReference type="Proteomes" id="UP001231362">
    <property type="component" value="Unassembled WGS sequence"/>
</dbReference>
<sequence>MGFLGTIGSGISAVCSAIGSAVSTLGSGVTSFATKLLAPFPQIELAIYTIIIVAEIVSGIAEILGLKPDKETAEELGAKAQDAELKRDDFSSTEKYIEYLRNEVAFDREKFEKMSPEEQLACRTIGTTLYAKNIEEKFGLGLSPEFLLKAAQLEMKALEVKGFMDAFKQSGVSDMKYMSDFLTGRLDEKTDIKIESAIINGLKNMNPNMSEDSIQSKIGKMTKAALRTEES</sequence>
<gene>
    <name evidence="2" type="ORF">J2S07_002871</name>
</gene>
<evidence type="ECO:0000256" key="1">
    <source>
        <dbReference type="SAM" id="Phobius"/>
    </source>
</evidence>
<dbReference type="EMBL" id="JAUSTU010000013">
    <property type="protein sequence ID" value="MDQ0156550.1"/>
    <property type="molecule type" value="Genomic_DNA"/>
</dbReference>
<keyword evidence="1" id="KW-1133">Transmembrane helix</keyword>
<protein>
    <submittedName>
        <fullName evidence="2">Uncharacterized protein</fullName>
    </submittedName>
</protein>
<organism evidence="2 3">
    <name type="scientific">Anoxybacillus andreesenii</name>
    <dbReference type="NCBI Taxonomy" id="1325932"/>
    <lineage>
        <taxon>Bacteria</taxon>
        <taxon>Bacillati</taxon>
        <taxon>Bacillota</taxon>
        <taxon>Bacilli</taxon>
        <taxon>Bacillales</taxon>
        <taxon>Anoxybacillaceae</taxon>
        <taxon>Anoxybacillus</taxon>
    </lineage>
</organism>
<keyword evidence="3" id="KW-1185">Reference proteome</keyword>
<keyword evidence="1" id="KW-0472">Membrane</keyword>
<accession>A0ABT9V6H9</accession>
<comment type="caution">
    <text evidence="2">The sequence shown here is derived from an EMBL/GenBank/DDBJ whole genome shotgun (WGS) entry which is preliminary data.</text>
</comment>
<evidence type="ECO:0000313" key="2">
    <source>
        <dbReference type="EMBL" id="MDQ0156550.1"/>
    </source>
</evidence>
<keyword evidence="1" id="KW-0812">Transmembrane</keyword>
<dbReference type="RefSeq" id="WP_307151057.1">
    <property type="nucleotide sequence ID" value="NZ_JAUSTU010000013.1"/>
</dbReference>